<comment type="caution">
    <text evidence="2">The sequence shown here is derived from an EMBL/GenBank/DDBJ whole genome shotgun (WGS) entry which is preliminary data.</text>
</comment>
<protein>
    <submittedName>
        <fullName evidence="2">Uncharacterized protein</fullName>
    </submittedName>
</protein>
<evidence type="ECO:0000313" key="2">
    <source>
        <dbReference type="EMBL" id="GBP11285.1"/>
    </source>
</evidence>
<gene>
    <name evidence="2" type="ORF">EVAR_92826_1</name>
</gene>
<dbReference type="AlphaFoldDB" id="A0A4C1TAY6"/>
<feature type="compositionally biased region" description="Basic and acidic residues" evidence="1">
    <location>
        <begin position="75"/>
        <end position="89"/>
    </location>
</feature>
<name>A0A4C1TAY6_EUMVA</name>
<reference evidence="2 3" key="1">
    <citation type="journal article" date="2019" name="Commun. Biol.">
        <title>The bagworm genome reveals a unique fibroin gene that provides high tensile strength.</title>
        <authorList>
            <person name="Kono N."/>
            <person name="Nakamura H."/>
            <person name="Ohtoshi R."/>
            <person name="Tomita M."/>
            <person name="Numata K."/>
            <person name="Arakawa K."/>
        </authorList>
    </citation>
    <scope>NUCLEOTIDE SEQUENCE [LARGE SCALE GENOMIC DNA]</scope>
</reference>
<dbReference type="EMBL" id="BGZK01000046">
    <property type="protein sequence ID" value="GBP11285.1"/>
    <property type="molecule type" value="Genomic_DNA"/>
</dbReference>
<evidence type="ECO:0000256" key="1">
    <source>
        <dbReference type="SAM" id="MobiDB-lite"/>
    </source>
</evidence>
<sequence>MRGRGWGRTERGKRRNREQHQRRNRESRNRHRGLNGDIEMSASILCPHGRSRGRKPVNGHGTTSFKVLARVLQRGRGDPPDSEQRREEPGAAGTSPSGSGSVSRRSGTPKCVGIVNDYIFYLRLQLTTDNISLKWFLEKRPCDRAVG</sequence>
<feature type="compositionally biased region" description="Basic and acidic residues" evidence="1">
    <location>
        <begin position="18"/>
        <end position="27"/>
    </location>
</feature>
<dbReference type="Proteomes" id="UP000299102">
    <property type="component" value="Unassembled WGS sequence"/>
</dbReference>
<accession>A0A4C1TAY6</accession>
<keyword evidence="3" id="KW-1185">Reference proteome</keyword>
<proteinExistence type="predicted"/>
<feature type="compositionally biased region" description="Low complexity" evidence="1">
    <location>
        <begin position="90"/>
        <end position="107"/>
    </location>
</feature>
<feature type="region of interest" description="Disordered" evidence="1">
    <location>
        <begin position="1"/>
        <end position="107"/>
    </location>
</feature>
<organism evidence="2 3">
    <name type="scientific">Eumeta variegata</name>
    <name type="common">Bagworm moth</name>
    <name type="synonym">Eumeta japonica</name>
    <dbReference type="NCBI Taxonomy" id="151549"/>
    <lineage>
        <taxon>Eukaryota</taxon>
        <taxon>Metazoa</taxon>
        <taxon>Ecdysozoa</taxon>
        <taxon>Arthropoda</taxon>
        <taxon>Hexapoda</taxon>
        <taxon>Insecta</taxon>
        <taxon>Pterygota</taxon>
        <taxon>Neoptera</taxon>
        <taxon>Endopterygota</taxon>
        <taxon>Lepidoptera</taxon>
        <taxon>Glossata</taxon>
        <taxon>Ditrysia</taxon>
        <taxon>Tineoidea</taxon>
        <taxon>Psychidae</taxon>
        <taxon>Oiketicinae</taxon>
        <taxon>Eumeta</taxon>
    </lineage>
</organism>
<evidence type="ECO:0000313" key="3">
    <source>
        <dbReference type="Proteomes" id="UP000299102"/>
    </source>
</evidence>
<feature type="compositionally biased region" description="Basic residues" evidence="1">
    <location>
        <begin position="1"/>
        <end position="17"/>
    </location>
</feature>